<sequence>MPSLAPVQRLSMTVNLVIFLGMLSTIVHLLGWLGVLASYRLASLAAALPLCGCGYGIRYGSLVCLYAATGLLAGLSLQYGVQASTTLEVSSVVRCGLSAWLGWRLCQTIPLMPHLQQEGAFPLPMSRYGALVLRRFRKQ</sequence>
<dbReference type="Proteomes" id="UP000712673">
    <property type="component" value="Unassembled WGS sequence"/>
</dbReference>
<feature type="transmembrane region" description="Helical" evidence="1">
    <location>
        <begin position="64"/>
        <end position="81"/>
    </location>
</feature>
<proteinExistence type="predicted"/>
<reference evidence="2" key="1">
    <citation type="submission" date="2019-03" db="EMBL/GenBank/DDBJ databases">
        <title>Lake Tanganyika Metagenome-Assembled Genomes (MAGs).</title>
        <authorList>
            <person name="Tran P."/>
        </authorList>
    </citation>
    <scope>NUCLEOTIDE SEQUENCE</scope>
    <source>
        <strain evidence="2">K_DeepCast_65m_m2_066</strain>
    </source>
</reference>
<dbReference type="AlphaFoldDB" id="A0A938B0W8"/>
<protein>
    <submittedName>
        <fullName evidence="2">Uncharacterized protein</fullName>
    </submittedName>
</protein>
<keyword evidence="1" id="KW-0812">Transmembrane</keyword>
<gene>
    <name evidence="2" type="ORF">FJZ47_01260</name>
</gene>
<accession>A0A938B0W8</accession>
<evidence type="ECO:0000256" key="1">
    <source>
        <dbReference type="SAM" id="Phobius"/>
    </source>
</evidence>
<comment type="caution">
    <text evidence="2">The sequence shown here is derived from an EMBL/GenBank/DDBJ whole genome shotgun (WGS) entry which is preliminary data.</text>
</comment>
<keyword evidence="1" id="KW-0472">Membrane</keyword>
<keyword evidence="1" id="KW-1133">Transmembrane helix</keyword>
<evidence type="ECO:0000313" key="3">
    <source>
        <dbReference type="Proteomes" id="UP000712673"/>
    </source>
</evidence>
<evidence type="ECO:0000313" key="2">
    <source>
        <dbReference type="EMBL" id="MBM3222421.1"/>
    </source>
</evidence>
<name>A0A938B0W8_UNCTE</name>
<dbReference type="EMBL" id="VGLS01000018">
    <property type="protein sequence ID" value="MBM3222421.1"/>
    <property type="molecule type" value="Genomic_DNA"/>
</dbReference>
<feature type="transmembrane region" description="Helical" evidence="1">
    <location>
        <begin position="12"/>
        <end position="33"/>
    </location>
</feature>
<organism evidence="2 3">
    <name type="scientific">Tectimicrobiota bacterium</name>
    <dbReference type="NCBI Taxonomy" id="2528274"/>
    <lineage>
        <taxon>Bacteria</taxon>
        <taxon>Pseudomonadati</taxon>
        <taxon>Nitrospinota/Tectimicrobiota group</taxon>
        <taxon>Candidatus Tectimicrobiota</taxon>
    </lineage>
</organism>